<accession>A0A1M4XYU0</accession>
<dbReference type="PROSITE" id="PS51257">
    <property type="entry name" value="PROKAR_LIPOPROTEIN"/>
    <property type="match status" value="1"/>
</dbReference>
<evidence type="ECO:0000313" key="2">
    <source>
        <dbReference type="Proteomes" id="UP000184406"/>
    </source>
</evidence>
<reference evidence="2" key="1">
    <citation type="submission" date="2016-11" db="EMBL/GenBank/DDBJ databases">
        <authorList>
            <person name="Varghese N."/>
            <person name="Submissions S."/>
        </authorList>
    </citation>
    <scope>NUCLEOTIDE SEQUENCE [LARGE SCALE GENOMIC DNA]</scope>
    <source>
        <strain evidence="2">DSM 17539</strain>
    </source>
</reference>
<sequence>MNRKLKLCWALLSVGLIGCDVDVDLDSKPDSKGEITIKAFGDNEDGSVNLGGEFTIEVIGTDSDGAEHLTVDIPTLNITFQNYGGPKADQVKVDHSFLVTEIDRTRESIIKVTLEDNDGNIYRKGYRFQINQNQN</sequence>
<dbReference type="AlphaFoldDB" id="A0A1M4XYU0"/>
<protein>
    <submittedName>
        <fullName evidence="1">Uncharacterized protein</fullName>
    </submittedName>
</protein>
<organism evidence="1 2">
    <name type="scientific">Arenibacter palladensis</name>
    <dbReference type="NCBI Taxonomy" id="237373"/>
    <lineage>
        <taxon>Bacteria</taxon>
        <taxon>Pseudomonadati</taxon>
        <taxon>Bacteroidota</taxon>
        <taxon>Flavobacteriia</taxon>
        <taxon>Flavobacteriales</taxon>
        <taxon>Flavobacteriaceae</taxon>
        <taxon>Arenibacter</taxon>
    </lineage>
</organism>
<proteinExistence type="predicted"/>
<dbReference type="RefSeq" id="WP_072861101.1">
    <property type="nucleotide sequence ID" value="NZ_FQUX01000002.1"/>
</dbReference>
<dbReference type="Proteomes" id="UP000184406">
    <property type="component" value="Unassembled WGS sequence"/>
</dbReference>
<evidence type="ECO:0000313" key="1">
    <source>
        <dbReference type="EMBL" id="SHE98651.1"/>
    </source>
</evidence>
<name>A0A1M4XYU0_9FLAO</name>
<dbReference type="EMBL" id="FQUX01000002">
    <property type="protein sequence ID" value="SHE98651.1"/>
    <property type="molecule type" value="Genomic_DNA"/>
</dbReference>
<gene>
    <name evidence="1" type="ORF">SAMN03080594_102252</name>
</gene>
<keyword evidence="2" id="KW-1185">Reference proteome</keyword>